<keyword evidence="2" id="KW-1185">Reference proteome</keyword>
<proteinExistence type="predicted"/>
<sequence length="150" mass="16393">MRRCAARCRSALGFTEVNAAWRQVLHDSHLRTVSQWRSLGDEQIGVHLAGVAALEPWWRVVARACPLVASPIAERVICEVRAALARLLATNPGSLPEAAQGRITSMAQALALQGRMSEHAYVFTKDRTSWCPQSMRAGDMERGGGQGRGE</sequence>
<organism evidence="1 2">
    <name type="scientific">Prorocentrum cordatum</name>
    <dbReference type="NCBI Taxonomy" id="2364126"/>
    <lineage>
        <taxon>Eukaryota</taxon>
        <taxon>Sar</taxon>
        <taxon>Alveolata</taxon>
        <taxon>Dinophyceae</taxon>
        <taxon>Prorocentrales</taxon>
        <taxon>Prorocentraceae</taxon>
        <taxon>Prorocentrum</taxon>
    </lineage>
</organism>
<evidence type="ECO:0000313" key="2">
    <source>
        <dbReference type="Proteomes" id="UP001189429"/>
    </source>
</evidence>
<accession>A0ABN9XQZ1</accession>
<comment type="caution">
    <text evidence="1">The sequence shown here is derived from an EMBL/GenBank/DDBJ whole genome shotgun (WGS) entry which is preliminary data.</text>
</comment>
<evidence type="ECO:0000313" key="1">
    <source>
        <dbReference type="EMBL" id="CAK0902381.1"/>
    </source>
</evidence>
<dbReference type="Proteomes" id="UP001189429">
    <property type="component" value="Unassembled WGS sequence"/>
</dbReference>
<name>A0ABN9XQZ1_9DINO</name>
<dbReference type="EMBL" id="CAUYUJ010021060">
    <property type="protein sequence ID" value="CAK0902381.1"/>
    <property type="molecule type" value="Genomic_DNA"/>
</dbReference>
<gene>
    <name evidence="1" type="ORF">PCOR1329_LOCUS79013</name>
</gene>
<protein>
    <submittedName>
        <fullName evidence="1">Uncharacterized protein</fullName>
    </submittedName>
</protein>
<reference evidence="1" key="1">
    <citation type="submission" date="2023-10" db="EMBL/GenBank/DDBJ databases">
        <authorList>
            <person name="Chen Y."/>
            <person name="Shah S."/>
            <person name="Dougan E. K."/>
            <person name="Thang M."/>
            <person name="Chan C."/>
        </authorList>
    </citation>
    <scope>NUCLEOTIDE SEQUENCE [LARGE SCALE GENOMIC DNA]</scope>
</reference>